<evidence type="ECO:0000256" key="5">
    <source>
        <dbReference type="SAM" id="MobiDB-lite"/>
    </source>
</evidence>
<dbReference type="InterPro" id="IPR004089">
    <property type="entry name" value="MCPsignal_dom"/>
</dbReference>
<feature type="region of interest" description="Disordered" evidence="5">
    <location>
        <begin position="513"/>
        <end position="532"/>
    </location>
</feature>
<feature type="domain" description="Methyl-accepting transducer" evidence="7">
    <location>
        <begin position="269"/>
        <end position="498"/>
    </location>
</feature>
<feature type="coiled-coil region" evidence="4">
    <location>
        <begin position="396"/>
        <end position="423"/>
    </location>
</feature>
<dbReference type="SUPFAM" id="SSF58104">
    <property type="entry name" value="Methyl-accepting chemotaxis protein (MCP) signaling domain"/>
    <property type="match status" value="1"/>
</dbReference>
<keyword evidence="3" id="KW-0807">Transducer</keyword>
<keyword evidence="10" id="KW-1185">Reference proteome</keyword>
<dbReference type="AlphaFoldDB" id="A0A6G6Y8V2"/>
<evidence type="ECO:0000256" key="4">
    <source>
        <dbReference type="SAM" id="Coils"/>
    </source>
</evidence>
<evidence type="ECO:0000256" key="3">
    <source>
        <dbReference type="PROSITE-ProRule" id="PRU00284"/>
    </source>
</evidence>
<dbReference type="SMART" id="SM00283">
    <property type="entry name" value="MA"/>
    <property type="match status" value="1"/>
</dbReference>
<organism evidence="9 10">
    <name type="scientific">Stakelama tenebrarum</name>
    <dbReference type="NCBI Taxonomy" id="2711215"/>
    <lineage>
        <taxon>Bacteria</taxon>
        <taxon>Pseudomonadati</taxon>
        <taxon>Pseudomonadota</taxon>
        <taxon>Alphaproteobacteria</taxon>
        <taxon>Sphingomonadales</taxon>
        <taxon>Sphingomonadaceae</taxon>
        <taxon>Stakelama</taxon>
    </lineage>
</organism>
<dbReference type="PROSITE" id="PS50885">
    <property type="entry name" value="HAMP"/>
    <property type="match status" value="1"/>
</dbReference>
<feature type="domain" description="HAMP" evidence="8">
    <location>
        <begin position="212"/>
        <end position="264"/>
    </location>
</feature>
<dbReference type="Pfam" id="PF00015">
    <property type="entry name" value="MCPsignal"/>
    <property type="match status" value="1"/>
</dbReference>
<name>A0A6G6Y8V2_9SPHN</name>
<dbReference type="Gene3D" id="1.10.287.950">
    <property type="entry name" value="Methyl-accepting chemotaxis protein"/>
    <property type="match status" value="1"/>
</dbReference>
<dbReference type="PROSITE" id="PS50111">
    <property type="entry name" value="CHEMOTAXIS_TRANSDUC_2"/>
    <property type="match status" value="1"/>
</dbReference>
<dbReference type="GO" id="GO:0006935">
    <property type="term" value="P:chemotaxis"/>
    <property type="evidence" value="ECO:0007669"/>
    <property type="project" value="UniProtKB-KW"/>
</dbReference>
<dbReference type="Proteomes" id="UP000501568">
    <property type="component" value="Chromosome"/>
</dbReference>
<reference evidence="9 10" key="1">
    <citation type="submission" date="2020-02" db="EMBL/GenBank/DDBJ databases">
        <authorList>
            <person name="Zheng R.K."/>
            <person name="Sun C.M."/>
        </authorList>
    </citation>
    <scope>NUCLEOTIDE SEQUENCE [LARGE SCALE GENOMIC DNA]</scope>
    <source>
        <strain evidence="10">zrk23</strain>
    </source>
</reference>
<comment type="similarity">
    <text evidence="2">Belongs to the methyl-accepting chemotaxis (MCP) protein family.</text>
</comment>
<feature type="transmembrane region" description="Helical" evidence="6">
    <location>
        <begin position="31"/>
        <end position="50"/>
    </location>
</feature>
<gene>
    <name evidence="9" type="ORF">G5C33_17160</name>
</gene>
<dbReference type="InterPro" id="IPR051310">
    <property type="entry name" value="MCP_chemotaxis"/>
</dbReference>
<dbReference type="InterPro" id="IPR003660">
    <property type="entry name" value="HAMP_dom"/>
</dbReference>
<keyword evidence="6" id="KW-0472">Membrane</keyword>
<sequence>MSGAQESRQVLNKSLFNDVSLEGLRMSGMRLVTIAIVLVALASVIGEFAVGRMDAASILLALALPVYPVMLALRGKCDSQARMIATITFTAQPALLLYVFRGAAWQVDLHMIFFAALAMAATMIDWKAIIAGAAVVAVHHLLLGMAVPEWVFLGGGGFPRILMHAVILIAETVALVLLTLRLVQLLEALAVEESRRAEVAKAADTEREARSAELEHVIATVSDTLQVISQGNLAQHFDADLPPAYAALRGHFNDTLGSLRELIGSVLERAAAIRDGSSEIAATSQDLARRTESNAASLEQTTAAIQQLDDRLRAIAASAGSTVSRASEAISSVDSGRSTASDAVRKMNSVHESAKGIDAVIEGLDKIAFQTRVLAMNAAVEAGRAGEAGRGFAVVADLVSALAMRAEEEAKNARDQLSVTQADIEEAVGAVSKVDGSLAQIVDRVSEVHRLISGMADENRAQAVVITQISSAIGDMDRATQHNAAMVEESSAAAQLLREQGEMLSSAANRFQMPAAAGQRPRPAVTTSTTLH</sequence>
<accession>A0A6G6Y8V2</accession>
<evidence type="ECO:0000259" key="8">
    <source>
        <dbReference type="PROSITE" id="PS50885"/>
    </source>
</evidence>
<proteinExistence type="inferred from homology"/>
<keyword evidence="1" id="KW-0145">Chemotaxis</keyword>
<evidence type="ECO:0000256" key="2">
    <source>
        <dbReference type="ARBA" id="ARBA00029447"/>
    </source>
</evidence>
<protein>
    <submittedName>
        <fullName evidence="9">Methyl-accepting chemotaxis protein</fullName>
    </submittedName>
</protein>
<dbReference type="EMBL" id="CP049109">
    <property type="protein sequence ID" value="QIG81340.1"/>
    <property type="molecule type" value="Genomic_DNA"/>
</dbReference>
<feature type="transmembrane region" description="Helical" evidence="6">
    <location>
        <begin position="57"/>
        <end position="75"/>
    </location>
</feature>
<keyword evidence="4" id="KW-0175">Coiled coil</keyword>
<evidence type="ECO:0000256" key="6">
    <source>
        <dbReference type="SAM" id="Phobius"/>
    </source>
</evidence>
<dbReference type="PANTHER" id="PTHR43531:SF11">
    <property type="entry name" value="METHYL-ACCEPTING CHEMOTAXIS PROTEIN 3"/>
    <property type="match status" value="1"/>
</dbReference>
<dbReference type="PANTHER" id="PTHR43531">
    <property type="entry name" value="PROTEIN ICFG"/>
    <property type="match status" value="1"/>
</dbReference>
<evidence type="ECO:0000313" key="9">
    <source>
        <dbReference type="EMBL" id="QIG81340.1"/>
    </source>
</evidence>
<dbReference type="KEGG" id="spzr:G5C33_17160"/>
<evidence type="ECO:0000259" key="7">
    <source>
        <dbReference type="PROSITE" id="PS50111"/>
    </source>
</evidence>
<feature type="transmembrane region" description="Helical" evidence="6">
    <location>
        <begin position="161"/>
        <end position="180"/>
    </location>
</feature>
<evidence type="ECO:0000313" key="10">
    <source>
        <dbReference type="Proteomes" id="UP000501568"/>
    </source>
</evidence>
<keyword evidence="6" id="KW-1133">Transmembrane helix</keyword>
<evidence type="ECO:0000256" key="1">
    <source>
        <dbReference type="ARBA" id="ARBA00022500"/>
    </source>
</evidence>
<dbReference type="GO" id="GO:0016020">
    <property type="term" value="C:membrane"/>
    <property type="evidence" value="ECO:0007669"/>
    <property type="project" value="InterPro"/>
</dbReference>
<dbReference type="GO" id="GO:0007165">
    <property type="term" value="P:signal transduction"/>
    <property type="evidence" value="ECO:0007669"/>
    <property type="project" value="UniProtKB-KW"/>
</dbReference>
<keyword evidence="6" id="KW-0812">Transmembrane</keyword>